<reference evidence="1 2" key="1">
    <citation type="submission" date="2022-05" db="EMBL/GenBank/DDBJ databases">
        <authorList>
            <person name="Friedrich I."/>
            <person name="Poehlein A."/>
            <person name="Schneider D."/>
            <person name="Hertel R."/>
            <person name="Daniel R."/>
        </authorList>
    </citation>
    <scope>NUCLEOTIDE SEQUENCE [LARGE SCALE GENOMIC DNA]</scope>
</reference>
<name>A0A9E7MQF0_9CAUD</name>
<organism evidence="1 2">
    <name type="scientific">Brevundimonas phage vB_BpoS-Domovoi</name>
    <dbReference type="NCBI Taxonomy" id="2948598"/>
    <lineage>
        <taxon>Viruses</taxon>
        <taxon>Duplodnaviria</taxon>
        <taxon>Heunggongvirae</taxon>
        <taxon>Uroviricota</taxon>
        <taxon>Caudoviricetes</taxon>
        <taxon>Jeanschmidtviridae</taxon>
        <taxon>Marchewkavirus</taxon>
        <taxon>Marchewkavirus domovoi</taxon>
    </lineage>
</organism>
<accession>A0A9E7MQF0</accession>
<sequence>MKVALKGRSAPCIVEQITAENLAEFEGVVSGPWVGAWVVTDAKGYVQHWGRRETIEKLYEPAPTRFKSEPGWLDRPPEEIKA</sequence>
<evidence type="ECO:0000313" key="2">
    <source>
        <dbReference type="Proteomes" id="UP001057221"/>
    </source>
</evidence>
<gene>
    <name evidence="1" type="ORF">DOMOVOI_01810</name>
</gene>
<dbReference type="EMBL" id="ON529855">
    <property type="protein sequence ID" value="USN14655.1"/>
    <property type="molecule type" value="Genomic_DNA"/>
</dbReference>
<evidence type="ECO:0000313" key="1">
    <source>
        <dbReference type="EMBL" id="USN14655.1"/>
    </source>
</evidence>
<protein>
    <submittedName>
        <fullName evidence="1">Uncharacterized protein</fullName>
    </submittedName>
</protein>
<proteinExistence type="predicted"/>
<dbReference type="Proteomes" id="UP001057221">
    <property type="component" value="Segment"/>
</dbReference>
<keyword evidence="2" id="KW-1185">Reference proteome</keyword>